<dbReference type="EMBL" id="AP035768">
    <property type="protein sequence ID" value="BFO17580.1"/>
    <property type="molecule type" value="Genomic_DNA"/>
</dbReference>
<proteinExistence type="predicted"/>
<protein>
    <submittedName>
        <fullName evidence="1">Uncharacterized protein</fullName>
    </submittedName>
</protein>
<accession>A0AAT9HJZ7</accession>
<gene>
    <name evidence="1" type="ORF">SHKM778_39680</name>
</gene>
<dbReference type="AlphaFoldDB" id="A0AAT9HJZ7"/>
<evidence type="ECO:0000313" key="1">
    <source>
        <dbReference type="EMBL" id="BFO17580.1"/>
    </source>
</evidence>
<organism evidence="1">
    <name type="scientific">Streptomyces haneummycinicus</name>
    <dbReference type="NCBI Taxonomy" id="3074435"/>
    <lineage>
        <taxon>Bacteria</taxon>
        <taxon>Bacillati</taxon>
        <taxon>Actinomycetota</taxon>
        <taxon>Actinomycetes</taxon>
        <taxon>Kitasatosporales</taxon>
        <taxon>Streptomycetaceae</taxon>
        <taxon>Streptomyces</taxon>
    </lineage>
</organism>
<sequence>MDRVGEEGADGCTEGVDGDEVALAGGEGVRGGEGVGVCADPGFQGSDVIQIVGDSAVAVVADGERELQGSGVSESRMRLKIRGLAGISVGACRARSCVGAGRGRDAARRLRGAAAPTRAAAAARLPAVDGSLRPRLTAACVRGERQVCLGVGGSLRPRLAAARVRVDDSLRPR</sequence>
<reference evidence="1" key="2">
    <citation type="submission" date="2024-07" db="EMBL/GenBank/DDBJ databases">
        <title>Streptomyces haneummycinica sp. nov., a new antibiotic-producing actinobacterium isolated from marine sediment.</title>
        <authorList>
            <person name="Uemura M."/>
            <person name="Hamada M."/>
            <person name="Hirano S."/>
            <person name="Kobayashi K."/>
            <person name="Ohshiro T."/>
            <person name="Kobayashi T."/>
            <person name="Terahara T."/>
        </authorList>
    </citation>
    <scope>NUCLEOTIDE SEQUENCE</scope>
    <source>
        <strain evidence="1">KM77-8</strain>
    </source>
</reference>
<name>A0AAT9HJZ7_9ACTN</name>
<reference evidence="1" key="1">
    <citation type="submission" date="2024-06" db="EMBL/GenBank/DDBJ databases">
        <authorList>
            <consortium name="consrtm"/>
            <person name="Uemura M."/>
            <person name="Terahara T."/>
        </authorList>
    </citation>
    <scope>NUCLEOTIDE SEQUENCE</scope>
    <source>
        <strain evidence="1">KM77-8</strain>
    </source>
</reference>